<dbReference type="SUPFAM" id="SSF81301">
    <property type="entry name" value="Nucleotidyltransferase"/>
    <property type="match status" value="1"/>
</dbReference>
<name>A0AAV8P8E7_ENSVE</name>
<evidence type="ECO:0000256" key="4">
    <source>
        <dbReference type="RuleBase" id="RU003953"/>
    </source>
</evidence>
<evidence type="ECO:0000256" key="1">
    <source>
        <dbReference type="ARBA" id="ARBA00007265"/>
    </source>
</evidence>
<dbReference type="EMBL" id="JAQQAF010000008">
    <property type="protein sequence ID" value="KAJ8467952.1"/>
    <property type="molecule type" value="Genomic_DNA"/>
</dbReference>
<dbReference type="Pfam" id="PF12627">
    <property type="entry name" value="PolyA_pol_RNAbd"/>
    <property type="match status" value="1"/>
</dbReference>
<dbReference type="SUPFAM" id="SSF81891">
    <property type="entry name" value="Poly A polymerase C-terminal region-like"/>
    <property type="match status" value="1"/>
</dbReference>
<evidence type="ECO:0000313" key="9">
    <source>
        <dbReference type="Proteomes" id="UP001222027"/>
    </source>
</evidence>
<dbReference type="Pfam" id="PF01743">
    <property type="entry name" value="PolyA_pol"/>
    <property type="match status" value="1"/>
</dbReference>
<dbReference type="GO" id="GO:0000166">
    <property type="term" value="F:nucleotide binding"/>
    <property type="evidence" value="ECO:0007669"/>
    <property type="project" value="UniProtKB-KW"/>
</dbReference>
<comment type="similarity">
    <text evidence="1 4">Belongs to the tRNA nucleotidyltransferase/poly(A) polymerase family.</text>
</comment>
<evidence type="ECO:0000259" key="6">
    <source>
        <dbReference type="Pfam" id="PF01743"/>
    </source>
</evidence>
<dbReference type="CDD" id="cd05398">
    <property type="entry name" value="NT_ClassII-CCAase"/>
    <property type="match status" value="1"/>
</dbReference>
<keyword evidence="3" id="KW-0547">Nucleotide-binding</keyword>
<organism evidence="8 9">
    <name type="scientific">Ensete ventricosum</name>
    <name type="common">Abyssinian banana</name>
    <name type="synonym">Musa ensete</name>
    <dbReference type="NCBI Taxonomy" id="4639"/>
    <lineage>
        <taxon>Eukaryota</taxon>
        <taxon>Viridiplantae</taxon>
        <taxon>Streptophyta</taxon>
        <taxon>Embryophyta</taxon>
        <taxon>Tracheophyta</taxon>
        <taxon>Spermatophyta</taxon>
        <taxon>Magnoliopsida</taxon>
        <taxon>Liliopsida</taxon>
        <taxon>Zingiberales</taxon>
        <taxon>Musaceae</taxon>
        <taxon>Ensete</taxon>
    </lineage>
</organism>
<gene>
    <name evidence="8" type="ORF">OPV22_030504</name>
</gene>
<evidence type="ECO:0000256" key="3">
    <source>
        <dbReference type="ARBA" id="ARBA00022741"/>
    </source>
</evidence>
<keyword evidence="9" id="KW-1185">Reference proteome</keyword>
<dbReference type="Proteomes" id="UP001222027">
    <property type="component" value="Unassembled WGS sequence"/>
</dbReference>
<dbReference type="PANTHER" id="PTHR43051">
    <property type="entry name" value="POLYNUCLEOTIDE ADENYLYLTRANSFERASE FAMILY PROTEIN"/>
    <property type="match status" value="1"/>
</dbReference>
<dbReference type="PANTHER" id="PTHR43051:SF1">
    <property type="entry name" value="POLYNUCLEOTIDE ADENYLYLTRANSFERASE FAMILY PROTEIN"/>
    <property type="match status" value="1"/>
</dbReference>
<comment type="caution">
    <text evidence="8">The sequence shown here is derived from an EMBL/GenBank/DDBJ whole genome shotgun (WGS) entry which is preliminary data.</text>
</comment>
<dbReference type="GO" id="GO:0016779">
    <property type="term" value="F:nucleotidyltransferase activity"/>
    <property type="evidence" value="ECO:0007669"/>
    <property type="project" value="InterPro"/>
</dbReference>
<feature type="region of interest" description="Disordered" evidence="5">
    <location>
        <begin position="26"/>
        <end position="57"/>
    </location>
</feature>
<dbReference type="InterPro" id="IPR002646">
    <property type="entry name" value="PolA_pol_head_dom"/>
</dbReference>
<evidence type="ECO:0000256" key="5">
    <source>
        <dbReference type="SAM" id="MobiDB-lite"/>
    </source>
</evidence>
<keyword evidence="2 4" id="KW-0808">Transferase</keyword>
<dbReference type="Gene3D" id="1.10.3090.10">
    <property type="entry name" value="cca-adding enzyme, domain 2"/>
    <property type="match status" value="1"/>
</dbReference>
<feature type="domain" description="tRNA nucleotidyltransferase/poly(A) polymerase RNA and SrmB- binding" evidence="7">
    <location>
        <begin position="245"/>
        <end position="307"/>
    </location>
</feature>
<evidence type="ECO:0000313" key="8">
    <source>
        <dbReference type="EMBL" id="KAJ8467952.1"/>
    </source>
</evidence>
<dbReference type="GO" id="GO:0001680">
    <property type="term" value="P:tRNA 3'-terminal CCA addition"/>
    <property type="evidence" value="ECO:0007669"/>
    <property type="project" value="UniProtKB-ARBA"/>
</dbReference>
<dbReference type="InterPro" id="IPR032828">
    <property type="entry name" value="PolyA_RNA-bd"/>
</dbReference>
<proteinExistence type="inferred from homology"/>
<keyword evidence="4" id="KW-0694">RNA-binding</keyword>
<protein>
    <recommendedName>
        <fullName evidence="10">Poly A polymerase head domain-containing protein</fullName>
    </recommendedName>
</protein>
<dbReference type="AlphaFoldDB" id="A0AAV8P8E7"/>
<dbReference type="GO" id="GO:0003723">
    <property type="term" value="F:RNA binding"/>
    <property type="evidence" value="ECO:0007669"/>
    <property type="project" value="UniProtKB-KW"/>
</dbReference>
<evidence type="ECO:0000259" key="7">
    <source>
        <dbReference type="Pfam" id="PF12627"/>
    </source>
</evidence>
<dbReference type="Gene3D" id="3.30.460.10">
    <property type="entry name" value="Beta Polymerase, domain 2"/>
    <property type="match status" value="1"/>
</dbReference>
<dbReference type="InterPro" id="IPR052191">
    <property type="entry name" value="tRNA_ntf/polyA_polymerase_I"/>
</dbReference>
<accession>A0AAV8P8E7</accession>
<evidence type="ECO:0000256" key="2">
    <source>
        <dbReference type="ARBA" id="ARBA00022679"/>
    </source>
</evidence>
<feature type="domain" description="Poly A polymerase head" evidence="6">
    <location>
        <begin position="89"/>
        <end position="215"/>
    </location>
</feature>
<dbReference type="InterPro" id="IPR043519">
    <property type="entry name" value="NT_sf"/>
</dbReference>
<evidence type="ECO:0008006" key="10">
    <source>
        <dbReference type="Google" id="ProtNLM"/>
    </source>
</evidence>
<sequence>MAISRRSYPFCSPSLVSRLHTLVSDRQRRSHSSTGEDDDTGSVLPPAEGSYDPSSWKTVDSRAVGIRRSSISSSTWTVLNILQGKGFDAYLVGGCVRDLLLKRTPKDFDVITSATLKQIKKQFRRCIIIGRRFPICQVHVQGSIVEVSSFNTNDKDMKKQKEDVPSQVSNGCDVNDFIRWKNCMDRDFTINSLFFDPTRYTIYDYVGGIRDLRILKVRTVIPAHLSFDKDCARILRGLRIVARLGLQFSKETAAAIRDLSSSILTLNESRLRMELNFMLAYGAAESSIRLLQKFKLLDILLPIQAAYLADQSRKQVAKGSTMLMKLFSNADKLLAADHPADSILWLALLAFHLALVENPQDALVVWTFSAILHNGTWKKAAEYARKNVKAHAQFVPEIRSSSDTKSDELILEETSHLASLVKSSVNAFTRIDALQQSLGRYQGPLSSGVVLLVSERMGSNVSNLFKILESNIESYDNSRKTSEVNYQLLKKGDPDETRFMLGKIIMETMNINYPKHIARRCGYFASSEVIRPSHLELDRCPRFRIGTHGELRAGISERRTDRIEGGEVSSGIWKIGV</sequence>
<reference evidence="8 9" key="1">
    <citation type="submission" date="2022-12" db="EMBL/GenBank/DDBJ databases">
        <title>Chromosome-scale assembly of the Ensete ventricosum genome.</title>
        <authorList>
            <person name="Dussert Y."/>
            <person name="Stocks J."/>
            <person name="Wendawek A."/>
            <person name="Woldeyes F."/>
            <person name="Nichols R.A."/>
            <person name="Borrell J.S."/>
        </authorList>
    </citation>
    <scope>NUCLEOTIDE SEQUENCE [LARGE SCALE GENOMIC DNA]</scope>
    <source>
        <strain evidence="9">cv. Maze</strain>
        <tissue evidence="8">Seeds</tissue>
    </source>
</reference>